<dbReference type="Gene3D" id="2.60.120.200">
    <property type="match status" value="1"/>
</dbReference>
<dbReference type="InterPro" id="IPR044156">
    <property type="entry name" value="Galectin-like"/>
</dbReference>
<evidence type="ECO:0000259" key="3">
    <source>
        <dbReference type="PROSITE" id="PS51304"/>
    </source>
</evidence>
<dbReference type="PANTHER" id="PTHR11346:SF78">
    <property type="entry name" value="DUF1968 DOMAIN-CONTAINING PROTEIN-RELATED"/>
    <property type="match status" value="1"/>
</dbReference>
<evidence type="ECO:0000313" key="4">
    <source>
        <dbReference type="EMBL" id="CAD6185489.1"/>
    </source>
</evidence>
<proteinExistence type="predicted"/>
<dbReference type="SUPFAM" id="SSF49899">
    <property type="entry name" value="Concanavalin A-like lectins/glucanases"/>
    <property type="match status" value="1"/>
</dbReference>
<dbReference type="InterPro" id="IPR001079">
    <property type="entry name" value="Galectin_CRD"/>
</dbReference>
<comment type="caution">
    <text evidence="4">The sequence shown here is derived from an EMBL/GenBank/DDBJ whole genome shotgun (WGS) entry which is preliminary data.</text>
</comment>
<keyword evidence="1 2" id="KW-0430">Lectin</keyword>
<accession>A0A8S1GQG1</accession>
<dbReference type="SMART" id="SM00908">
    <property type="entry name" value="Gal-bind_lectin"/>
    <property type="match status" value="1"/>
</dbReference>
<sequence>MQEGDGKAINAKVMPAIIEMESEYKAWKDLIAVLESPSFFDHALSNHSPCLPRLLRSRPPTRRRTTDFLPWRPENILHINFRWEKDKIIVLNSRIANAWGSEIRHENVLHHDQHFDLQVRIHGGYYHITVNGVLLADYPHRADPQLAQAIQLEGNVQMESITFEGFQAY</sequence>
<dbReference type="CDD" id="cd00070">
    <property type="entry name" value="GLECT"/>
    <property type="match status" value="1"/>
</dbReference>
<evidence type="ECO:0000313" key="5">
    <source>
        <dbReference type="Proteomes" id="UP000835052"/>
    </source>
</evidence>
<name>A0A8S1GQG1_9PELO</name>
<dbReference type="GO" id="GO:0030246">
    <property type="term" value="F:carbohydrate binding"/>
    <property type="evidence" value="ECO:0007669"/>
    <property type="project" value="UniProtKB-UniRule"/>
</dbReference>
<protein>
    <recommendedName>
        <fullName evidence="2">Galectin</fullName>
    </recommendedName>
</protein>
<dbReference type="EMBL" id="CAJGYM010000002">
    <property type="protein sequence ID" value="CAD6185489.1"/>
    <property type="molecule type" value="Genomic_DNA"/>
</dbReference>
<reference evidence="4" key="1">
    <citation type="submission" date="2020-10" db="EMBL/GenBank/DDBJ databases">
        <authorList>
            <person name="Kikuchi T."/>
        </authorList>
    </citation>
    <scope>NUCLEOTIDE SEQUENCE</scope>
    <source>
        <strain evidence="4">NKZ352</strain>
    </source>
</reference>
<dbReference type="SMART" id="SM00276">
    <property type="entry name" value="GLECT"/>
    <property type="match status" value="1"/>
</dbReference>
<feature type="domain" description="Galectin" evidence="3">
    <location>
        <begin position="1"/>
        <end position="164"/>
    </location>
</feature>
<gene>
    <name evidence="4" type="ORF">CAUJ_LOCUS1408</name>
</gene>
<evidence type="ECO:0000256" key="2">
    <source>
        <dbReference type="RuleBase" id="RU102079"/>
    </source>
</evidence>
<dbReference type="Proteomes" id="UP000835052">
    <property type="component" value="Unassembled WGS sequence"/>
</dbReference>
<dbReference type="Pfam" id="PF00337">
    <property type="entry name" value="Gal-bind_lectin"/>
    <property type="match status" value="1"/>
</dbReference>
<dbReference type="PROSITE" id="PS51304">
    <property type="entry name" value="GALECTIN"/>
    <property type="match status" value="1"/>
</dbReference>
<keyword evidence="5" id="KW-1185">Reference proteome</keyword>
<organism evidence="4 5">
    <name type="scientific">Caenorhabditis auriculariae</name>
    <dbReference type="NCBI Taxonomy" id="2777116"/>
    <lineage>
        <taxon>Eukaryota</taxon>
        <taxon>Metazoa</taxon>
        <taxon>Ecdysozoa</taxon>
        <taxon>Nematoda</taxon>
        <taxon>Chromadorea</taxon>
        <taxon>Rhabditida</taxon>
        <taxon>Rhabditina</taxon>
        <taxon>Rhabditomorpha</taxon>
        <taxon>Rhabditoidea</taxon>
        <taxon>Rhabditidae</taxon>
        <taxon>Peloderinae</taxon>
        <taxon>Caenorhabditis</taxon>
    </lineage>
</organism>
<evidence type="ECO:0000256" key="1">
    <source>
        <dbReference type="ARBA" id="ARBA00022734"/>
    </source>
</evidence>
<dbReference type="OrthoDB" id="6251307at2759"/>
<dbReference type="PANTHER" id="PTHR11346">
    <property type="entry name" value="GALECTIN"/>
    <property type="match status" value="1"/>
</dbReference>
<dbReference type="AlphaFoldDB" id="A0A8S1GQG1"/>
<dbReference type="GO" id="GO:0016936">
    <property type="term" value="F:galactoside binding"/>
    <property type="evidence" value="ECO:0007669"/>
    <property type="project" value="TreeGrafter"/>
</dbReference>
<dbReference type="InterPro" id="IPR013320">
    <property type="entry name" value="ConA-like_dom_sf"/>
</dbReference>